<reference evidence="2" key="1">
    <citation type="submission" date="2020-10" db="EMBL/GenBank/DDBJ databases">
        <authorList>
            <person name="Gilroy R."/>
        </authorList>
    </citation>
    <scope>NUCLEOTIDE SEQUENCE</scope>
    <source>
        <strain evidence="2">6276</strain>
    </source>
</reference>
<dbReference type="AlphaFoldDB" id="A0A9D1EZW2"/>
<accession>A0A9D1EZW2</accession>
<evidence type="ECO:0000313" key="3">
    <source>
        <dbReference type="Proteomes" id="UP000823928"/>
    </source>
</evidence>
<dbReference type="Proteomes" id="UP000823928">
    <property type="component" value="Unassembled WGS sequence"/>
</dbReference>
<feature type="region of interest" description="Disordered" evidence="1">
    <location>
        <begin position="1"/>
        <end position="49"/>
    </location>
</feature>
<gene>
    <name evidence="2" type="ORF">IAC10_10300</name>
</gene>
<proteinExistence type="predicted"/>
<feature type="compositionally biased region" description="Polar residues" evidence="1">
    <location>
        <begin position="1"/>
        <end position="20"/>
    </location>
</feature>
<name>A0A9D1EZW2_9BACT</name>
<evidence type="ECO:0000256" key="1">
    <source>
        <dbReference type="SAM" id="MobiDB-lite"/>
    </source>
</evidence>
<reference evidence="2" key="2">
    <citation type="journal article" date="2021" name="PeerJ">
        <title>Extensive microbial diversity within the chicken gut microbiome revealed by metagenomics and culture.</title>
        <authorList>
            <person name="Gilroy R."/>
            <person name="Ravi A."/>
            <person name="Getino M."/>
            <person name="Pursley I."/>
            <person name="Horton D.L."/>
            <person name="Alikhan N.F."/>
            <person name="Baker D."/>
            <person name="Gharbi K."/>
            <person name="Hall N."/>
            <person name="Watson M."/>
            <person name="Adriaenssens E.M."/>
            <person name="Foster-Nyarko E."/>
            <person name="Jarju S."/>
            <person name="Secka A."/>
            <person name="Antonio M."/>
            <person name="Oren A."/>
            <person name="Chaudhuri R.R."/>
            <person name="La Ragione R."/>
            <person name="Hildebrand F."/>
            <person name="Pallen M.J."/>
        </authorList>
    </citation>
    <scope>NUCLEOTIDE SEQUENCE</scope>
    <source>
        <strain evidence="2">6276</strain>
    </source>
</reference>
<evidence type="ECO:0000313" key="2">
    <source>
        <dbReference type="EMBL" id="HIS37000.1"/>
    </source>
</evidence>
<sequence length="121" mass="14260">MFNSVNNPFNRAIESSTSSDSGKKQKEQQQEKKEKKFLEKEEPDEVRIGGRPILTEDEIRYMVHEYIGKIKNEHDGNAKVIEKAGKFLEKFDIKKFMKRNPNLTAPDFYMVMYSETEHITR</sequence>
<comment type="caution">
    <text evidence="2">The sequence shown here is derived from an EMBL/GenBank/DDBJ whole genome shotgun (WGS) entry which is preliminary data.</text>
</comment>
<protein>
    <submittedName>
        <fullName evidence="2">Uncharacterized protein</fullName>
    </submittedName>
</protein>
<organism evidence="2 3">
    <name type="scientific">Candidatus Scatousia excrementigallinarum</name>
    <dbReference type="NCBI Taxonomy" id="2840935"/>
    <lineage>
        <taxon>Bacteria</taxon>
        <taxon>Candidatus Scatousia</taxon>
    </lineage>
</organism>
<feature type="compositionally biased region" description="Basic and acidic residues" evidence="1">
    <location>
        <begin position="21"/>
        <end position="48"/>
    </location>
</feature>
<dbReference type="EMBL" id="DVIU01000203">
    <property type="protein sequence ID" value="HIS37000.1"/>
    <property type="molecule type" value="Genomic_DNA"/>
</dbReference>